<accession>A0A2T9K232</accession>
<feature type="chain" id="PRO_5015433029" description="SbsA Ig-like domain-containing protein" evidence="2">
    <location>
        <begin position="23"/>
        <end position="185"/>
    </location>
</feature>
<keyword evidence="2" id="KW-0732">Signal</keyword>
<protein>
    <recommendedName>
        <fullName evidence="5">SbsA Ig-like domain-containing protein</fullName>
    </recommendedName>
</protein>
<dbReference type="AlphaFoldDB" id="A0A2T9K232"/>
<evidence type="ECO:0008006" key="5">
    <source>
        <dbReference type="Google" id="ProtNLM"/>
    </source>
</evidence>
<feature type="region of interest" description="Disordered" evidence="1">
    <location>
        <begin position="23"/>
        <end position="43"/>
    </location>
</feature>
<dbReference type="Proteomes" id="UP000245073">
    <property type="component" value="Unassembled WGS sequence"/>
</dbReference>
<evidence type="ECO:0000256" key="1">
    <source>
        <dbReference type="SAM" id="MobiDB-lite"/>
    </source>
</evidence>
<feature type="signal peptide" evidence="2">
    <location>
        <begin position="1"/>
        <end position="22"/>
    </location>
</feature>
<evidence type="ECO:0000313" key="4">
    <source>
        <dbReference type="Proteomes" id="UP000245073"/>
    </source>
</evidence>
<evidence type="ECO:0000313" key="3">
    <source>
        <dbReference type="EMBL" id="PVM90036.1"/>
    </source>
</evidence>
<keyword evidence="4" id="KW-1185">Reference proteome</keyword>
<name>A0A2T9K232_9CAUL</name>
<dbReference type="EMBL" id="QDKQ01000037">
    <property type="protein sequence ID" value="PVM90036.1"/>
    <property type="molecule type" value="Genomic_DNA"/>
</dbReference>
<dbReference type="RefSeq" id="WP_109100851.1">
    <property type="nucleotide sequence ID" value="NZ_QDKQ01000037.1"/>
</dbReference>
<comment type="caution">
    <text evidence="3">The sequence shown here is derived from an EMBL/GenBank/DDBJ whole genome shotgun (WGS) entry which is preliminary data.</text>
</comment>
<sequence>MRTAVLALPVLAVLTVAGGAFAQSNPPQASRPEPTPVSPVTVMPPTLPPKVTTTWPAAGETVAPGILVLKVSFDQKMSPGAWNYAAAAGGEKPECVRAPRLLNDGRTFVLLCSTKPGKSYAVAFNGVREGGFANEAENPALTAELAFSTSKDPSIYTLKGAMKAASLKDDEGPVQEAPKLVATTP</sequence>
<evidence type="ECO:0000256" key="2">
    <source>
        <dbReference type="SAM" id="SignalP"/>
    </source>
</evidence>
<organism evidence="3 4">
    <name type="scientific">Caulobacter endophyticus</name>
    <dbReference type="NCBI Taxonomy" id="2172652"/>
    <lineage>
        <taxon>Bacteria</taxon>
        <taxon>Pseudomonadati</taxon>
        <taxon>Pseudomonadota</taxon>
        <taxon>Alphaproteobacteria</taxon>
        <taxon>Caulobacterales</taxon>
        <taxon>Caulobacteraceae</taxon>
        <taxon>Caulobacter</taxon>
    </lineage>
</organism>
<reference evidence="3 4" key="1">
    <citation type="submission" date="2018-04" db="EMBL/GenBank/DDBJ databases">
        <title>The genome sequence of Caulobacter sp. 744.</title>
        <authorList>
            <person name="Gao J."/>
            <person name="Sun J."/>
        </authorList>
    </citation>
    <scope>NUCLEOTIDE SEQUENCE [LARGE SCALE GENOMIC DNA]</scope>
    <source>
        <strain evidence="3 4">774</strain>
    </source>
</reference>
<feature type="region of interest" description="Disordered" evidence="1">
    <location>
        <begin position="166"/>
        <end position="185"/>
    </location>
</feature>
<proteinExistence type="predicted"/>
<gene>
    <name evidence="3" type="ORF">DDF67_10500</name>
</gene>
<dbReference type="OrthoDB" id="7187866at2"/>